<accession>A0ACC2SX15</accession>
<evidence type="ECO:0000313" key="1">
    <source>
        <dbReference type="EMBL" id="KAJ9066741.1"/>
    </source>
</evidence>
<comment type="caution">
    <text evidence="1">The sequence shown here is derived from an EMBL/GenBank/DDBJ whole genome shotgun (WGS) entry which is preliminary data.</text>
</comment>
<dbReference type="EMBL" id="QTSX02004279">
    <property type="protein sequence ID" value="KAJ9066741.1"/>
    <property type="molecule type" value="Genomic_DNA"/>
</dbReference>
<reference evidence="1" key="1">
    <citation type="submission" date="2022-04" db="EMBL/GenBank/DDBJ databases">
        <title>Genome of the entomopathogenic fungus Entomophthora muscae.</title>
        <authorList>
            <person name="Elya C."/>
            <person name="Lovett B.R."/>
            <person name="Lee E."/>
            <person name="Macias A.M."/>
            <person name="Hajek A.E."/>
            <person name="De Bivort B.L."/>
            <person name="Kasson M.T."/>
            <person name="De Fine Licht H.H."/>
            <person name="Stajich J.E."/>
        </authorList>
    </citation>
    <scope>NUCLEOTIDE SEQUENCE</scope>
    <source>
        <strain evidence="1">Berkeley</strain>
    </source>
</reference>
<protein>
    <submittedName>
        <fullName evidence="1">Uncharacterized protein</fullName>
    </submittedName>
</protein>
<keyword evidence="2" id="KW-1185">Reference proteome</keyword>
<dbReference type="Proteomes" id="UP001165960">
    <property type="component" value="Unassembled WGS sequence"/>
</dbReference>
<organism evidence="1 2">
    <name type="scientific">Entomophthora muscae</name>
    <dbReference type="NCBI Taxonomy" id="34485"/>
    <lineage>
        <taxon>Eukaryota</taxon>
        <taxon>Fungi</taxon>
        <taxon>Fungi incertae sedis</taxon>
        <taxon>Zoopagomycota</taxon>
        <taxon>Entomophthoromycotina</taxon>
        <taxon>Entomophthoromycetes</taxon>
        <taxon>Entomophthorales</taxon>
        <taxon>Entomophthoraceae</taxon>
        <taxon>Entomophthora</taxon>
    </lineage>
</organism>
<sequence length="162" mass="18316">MWFLYLAFSFMNLAMDGDAYGILIFGTYTTFAAFGITGLLGIADVTLFGSPKFQAVHKDVRNFALILELDMAFAVLYLVCFAISQADSYFKVCFMASTYNHSTCILLETYICGLILGTIFIGWLKFQMVQFIRVYASLLRHKKERKVRFCLPIPISSDRGSS</sequence>
<gene>
    <name evidence="1" type="ORF">DSO57_1006668</name>
</gene>
<name>A0ACC2SX15_9FUNG</name>
<evidence type="ECO:0000313" key="2">
    <source>
        <dbReference type="Proteomes" id="UP001165960"/>
    </source>
</evidence>
<proteinExistence type="predicted"/>